<name>A0ABU0YPX1_9PROT</name>
<proteinExistence type="predicted"/>
<comment type="caution">
    <text evidence="1">The sequence shown here is derived from an EMBL/GenBank/DDBJ whole genome shotgun (WGS) entry which is preliminary data.</text>
</comment>
<dbReference type="InterPro" id="IPR014710">
    <property type="entry name" value="RmlC-like_jellyroll"/>
</dbReference>
<keyword evidence="2" id="KW-1185">Reference proteome</keyword>
<dbReference type="EMBL" id="JAUYVI010000006">
    <property type="protein sequence ID" value="MDQ7249774.1"/>
    <property type="molecule type" value="Genomic_DNA"/>
</dbReference>
<evidence type="ECO:0000313" key="2">
    <source>
        <dbReference type="Proteomes" id="UP001230156"/>
    </source>
</evidence>
<reference evidence="2" key="1">
    <citation type="submission" date="2023-08" db="EMBL/GenBank/DDBJ databases">
        <title>Rhodospirillaceae gen. nov., a novel taxon isolated from the Yangtze River Yuezi River estuary sludge.</title>
        <authorList>
            <person name="Ruan L."/>
        </authorList>
    </citation>
    <scope>NUCLEOTIDE SEQUENCE [LARGE SCALE GENOMIC DNA]</scope>
    <source>
        <strain evidence="2">R-7</strain>
    </source>
</reference>
<dbReference type="InterPro" id="IPR011051">
    <property type="entry name" value="RmlC_Cupin_sf"/>
</dbReference>
<dbReference type="Pfam" id="PF06249">
    <property type="entry name" value="EutQ"/>
    <property type="match status" value="1"/>
</dbReference>
<organism evidence="1 2">
    <name type="scientific">Dongia sedimenti</name>
    <dbReference type="NCBI Taxonomy" id="3064282"/>
    <lineage>
        <taxon>Bacteria</taxon>
        <taxon>Pseudomonadati</taxon>
        <taxon>Pseudomonadota</taxon>
        <taxon>Alphaproteobacteria</taxon>
        <taxon>Rhodospirillales</taxon>
        <taxon>Dongiaceae</taxon>
        <taxon>Dongia</taxon>
    </lineage>
</organism>
<dbReference type="Gene3D" id="2.60.120.10">
    <property type="entry name" value="Jelly Rolls"/>
    <property type="match status" value="1"/>
</dbReference>
<evidence type="ECO:0008006" key="3">
    <source>
        <dbReference type="Google" id="ProtNLM"/>
    </source>
</evidence>
<protein>
    <recommendedName>
        <fullName evidence="3">Ethanolamine utilization protein EutQ</fullName>
    </recommendedName>
</protein>
<dbReference type="SUPFAM" id="SSF51182">
    <property type="entry name" value="RmlC-like cupins"/>
    <property type="match status" value="1"/>
</dbReference>
<dbReference type="RefSeq" id="WP_379958155.1">
    <property type="nucleotide sequence ID" value="NZ_JAUYVI010000006.1"/>
</dbReference>
<dbReference type="Proteomes" id="UP001230156">
    <property type="component" value="Unassembled WGS sequence"/>
</dbReference>
<accession>A0ABU0YPX1</accession>
<gene>
    <name evidence="1" type="ORF">Q8A70_18940</name>
</gene>
<evidence type="ECO:0000313" key="1">
    <source>
        <dbReference type="EMBL" id="MDQ7249774.1"/>
    </source>
</evidence>
<sequence>MKEPADAKYHVFKFSDIKPNYTPRGSSTHEQVHSRNGASIAGGVVFFKDAEIPFTLWYDELMICFSIEESFAIVVDGQAHALTPGDMIWLPAGTSLIYRSKGTATAFFAVTPADWADRRPTT</sequence>
<dbReference type="InterPro" id="IPR010424">
    <property type="entry name" value="EutQ"/>
</dbReference>